<dbReference type="FunFam" id="3.30.1360.60:FF:000001">
    <property type="entry name" value="PTS system glucose-specific IIBC component PtsG"/>
    <property type="match status" value="1"/>
</dbReference>
<evidence type="ECO:0000256" key="5">
    <source>
        <dbReference type="ARBA" id="ARBA00022679"/>
    </source>
</evidence>
<feature type="domain" description="PTS EIIC type-1" evidence="14">
    <location>
        <begin position="1"/>
        <end position="386"/>
    </location>
</feature>
<feature type="active site" description="Phosphocysteine intermediate; for EIIB activity" evidence="11">
    <location>
        <position position="440"/>
    </location>
</feature>
<dbReference type="AlphaFoldDB" id="A0A9D1TYN8"/>
<dbReference type="GO" id="GO:0016301">
    <property type="term" value="F:kinase activity"/>
    <property type="evidence" value="ECO:0007669"/>
    <property type="project" value="UniProtKB-KW"/>
</dbReference>
<evidence type="ECO:0000256" key="9">
    <source>
        <dbReference type="ARBA" id="ARBA00022989"/>
    </source>
</evidence>
<dbReference type="InterPro" id="IPR010974">
    <property type="entry name" value="PTS_IIBC_nag"/>
</dbReference>
<keyword evidence="5 15" id="KW-0808">Transferase</keyword>
<dbReference type="GO" id="GO:0090563">
    <property type="term" value="F:protein-phosphocysteine-sugar phosphotransferase activity"/>
    <property type="evidence" value="ECO:0007669"/>
    <property type="project" value="TreeGrafter"/>
</dbReference>
<evidence type="ECO:0000259" key="13">
    <source>
        <dbReference type="PROSITE" id="PS51098"/>
    </source>
</evidence>
<dbReference type="GO" id="GO:0103111">
    <property type="term" value="F:protein-N(pi)-phosphohistidine--N-acetyl-D-glucosamine phosphotransferase activity"/>
    <property type="evidence" value="ECO:0007669"/>
    <property type="project" value="UniProtKB-EC"/>
</dbReference>
<evidence type="ECO:0000256" key="1">
    <source>
        <dbReference type="ARBA" id="ARBA00004651"/>
    </source>
</evidence>
<feature type="transmembrane region" description="Helical" evidence="12">
    <location>
        <begin position="155"/>
        <end position="178"/>
    </location>
</feature>
<dbReference type="GO" id="GO:0008982">
    <property type="term" value="F:protein-N(PI)-phosphohistidine-sugar phosphotransferase activity"/>
    <property type="evidence" value="ECO:0007669"/>
    <property type="project" value="InterPro"/>
</dbReference>
<feature type="transmembrane region" description="Helical" evidence="12">
    <location>
        <begin position="43"/>
        <end position="64"/>
    </location>
</feature>
<feature type="transmembrane region" description="Helical" evidence="12">
    <location>
        <begin position="184"/>
        <end position="202"/>
    </location>
</feature>
<evidence type="ECO:0000256" key="8">
    <source>
        <dbReference type="ARBA" id="ARBA00022777"/>
    </source>
</evidence>
<dbReference type="GO" id="GO:0005886">
    <property type="term" value="C:plasma membrane"/>
    <property type="evidence" value="ECO:0007669"/>
    <property type="project" value="UniProtKB-SubCell"/>
</dbReference>
<keyword evidence="2" id="KW-0813">Transport</keyword>
<evidence type="ECO:0000256" key="2">
    <source>
        <dbReference type="ARBA" id="ARBA00022448"/>
    </source>
</evidence>
<evidence type="ECO:0000256" key="10">
    <source>
        <dbReference type="ARBA" id="ARBA00023136"/>
    </source>
</evidence>
<dbReference type="Gene3D" id="3.30.1360.60">
    <property type="entry name" value="Glucose permease domain IIB"/>
    <property type="match status" value="1"/>
</dbReference>
<feature type="transmembrane region" description="Helical" evidence="12">
    <location>
        <begin position="12"/>
        <end position="31"/>
    </location>
</feature>
<evidence type="ECO:0000256" key="7">
    <source>
        <dbReference type="ARBA" id="ARBA00022692"/>
    </source>
</evidence>
<dbReference type="GO" id="GO:0009401">
    <property type="term" value="P:phosphoenolpyruvate-dependent sugar phosphotransferase system"/>
    <property type="evidence" value="ECO:0007669"/>
    <property type="project" value="UniProtKB-KW"/>
</dbReference>
<evidence type="ECO:0000256" key="4">
    <source>
        <dbReference type="ARBA" id="ARBA00022597"/>
    </source>
</evidence>
<evidence type="ECO:0000256" key="3">
    <source>
        <dbReference type="ARBA" id="ARBA00022475"/>
    </source>
</evidence>
<dbReference type="EC" id="2.7.1.193" evidence="15"/>
<reference evidence="15" key="2">
    <citation type="submission" date="2021-04" db="EMBL/GenBank/DDBJ databases">
        <authorList>
            <person name="Gilroy R."/>
        </authorList>
    </citation>
    <scope>NUCLEOTIDE SEQUENCE</scope>
    <source>
        <strain evidence="15">ChiHjej13B12-752</strain>
    </source>
</reference>
<proteinExistence type="predicted"/>
<dbReference type="InterPro" id="IPR013013">
    <property type="entry name" value="PTS_EIIC_1"/>
</dbReference>
<feature type="domain" description="PTS EIIB type-1" evidence="13">
    <location>
        <begin position="418"/>
        <end position="494"/>
    </location>
</feature>
<reference evidence="15" key="1">
    <citation type="journal article" date="2021" name="PeerJ">
        <title>Extensive microbial diversity within the chicken gut microbiome revealed by metagenomics and culture.</title>
        <authorList>
            <person name="Gilroy R."/>
            <person name="Ravi A."/>
            <person name="Getino M."/>
            <person name="Pursley I."/>
            <person name="Horton D.L."/>
            <person name="Alikhan N.F."/>
            <person name="Baker D."/>
            <person name="Gharbi K."/>
            <person name="Hall N."/>
            <person name="Watson M."/>
            <person name="Adriaenssens E.M."/>
            <person name="Foster-Nyarko E."/>
            <person name="Jarju S."/>
            <person name="Secka A."/>
            <person name="Antonio M."/>
            <person name="Oren A."/>
            <person name="Chaudhuri R.R."/>
            <person name="La Ragione R."/>
            <person name="Hildebrand F."/>
            <person name="Pallen M.J."/>
        </authorList>
    </citation>
    <scope>NUCLEOTIDE SEQUENCE</scope>
    <source>
        <strain evidence="15">ChiHjej13B12-752</strain>
    </source>
</reference>
<gene>
    <name evidence="15" type="primary">nagE</name>
    <name evidence="15" type="ORF">H9891_00230</name>
</gene>
<dbReference type="InterPro" id="IPR050429">
    <property type="entry name" value="PTS_Glucose_EIICBA"/>
</dbReference>
<dbReference type="NCBIfam" id="TIGR01998">
    <property type="entry name" value="PTS-II-BC-nag"/>
    <property type="match status" value="1"/>
</dbReference>
<dbReference type="NCBIfam" id="TIGR00826">
    <property type="entry name" value="EIIB_glc"/>
    <property type="match status" value="1"/>
</dbReference>
<dbReference type="Pfam" id="PF00367">
    <property type="entry name" value="PTS_EIIB"/>
    <property type="match status" value="1"/>
</dbReference>
<dbReference type="InterPro" id="IPR001996">
    <property type="entry name" value="PTS_IIB_1"/>
</dbReference>
<dbReference type="InterPro" id="IPR018113">
    <property type="entry name" value="PTrfase_EIIB_Cys"/>
</dbReference>
<dbReference type="PROSITE" id="PS51098">
    <property type="entry name" value="PTS_EIIB_TYPE_1"/>
    <property type="match status" value="1"/>
</dbReference>
<organism evidence="15 16">
    <name type="scientific">Candidatus Salinicoccus stercoripullorum</name>
    <dbReference type="NCBI Taxonomy" id="2838756"/>
    <lineage>
        <taxon>Bacteria</taxon>
        <taxon>Bacillati</taxon>
        <taxon>Bacillota</taxon>
        <taxon>Bacilli</taxon>
        <taxon>Bacillales</taxon>
        <taxon>Staphylococcaceae</taxon>
        <taxon>Salinicoccus</taxon>
    </lineage>
</organism>
<feature type="transmembrane region" description="Helical" evidence="12">
    <location>
        <begin position="113"/>
        <end position="134"/>
    </location>
</feature>
<keyword evidence="7 12" id="KW-0812">Transmembrane</keyword>
<dbReference type="SUPFAM" id="SSF55604">
    <property type="entry name" value="Glucose permease domain IIB"/>
    <property type="match status" value="1"/>
</dbReference>
<feature type="transmembrane region" description="Helical" evidence="12">
    <location>
        <begin position="76"/>
        <end position="93"/>
    </location>
</feature>
<evidence type="ECO:0000256" key="11">
    <source>
        <dbReference type="PROSITE-ProRule" id="PRU00421"/>
    </source>
</evidence>
<accession>A0A9D1TYN8</accession>
<keyword evidence="4" id="KW-0762">Sugar transport</keyword>
<keyword evidence="6" id="KW-0598">Phosphotransferase system</keyword>
<dbReference type="Proteomes" id="UP000823989">
    <property type="component" value="Unassembled WGS sequence"/>
</dbReference>
<keyword evidence="10 12" id="KW-0472">Membrane</keyword>
<dbReference type="PROSITE" id="PS01035">
    <property type="entry name" value="PTS_EIIB_TYPE_1_CYS"/>
    <property type="match status" value="1"/>
</dbReference>
<sequence>MLRYVQNMGRSFMLPVAVLPAVALLVGFAYIIDSDGPAGDNIISLALFRAGTSVLDNLALLFAVGLSFGMSKDKSGAAAITGLVSFLVVTNLLNADAMELFKGIPADEVTGAFTVIDNNVLIGILTGLISAALYNKFSNVKLPDYLAFFSGRRAVPIIAVFVMAALAGLLYLVWPIMYNGLVNFGEWISGLGALGAGLYGFFNRLLIPTGLHHALNSVFWFDTVGINDIGNFWANEGEQGITGRYQAGFFPIMMFGLPGAALAMYHTAKTKYKKAAASLLLATALTAFLTGVTEPMEFSFMFLAPLLYVVHALLTGVSMFVAASFEWTAGFSFSAGLIDFLLSSRIPIANQPYMLMVQGAGFFILYYIIFRVLITALNIKTPGRDASILGESEDVTVDTQEEVAGHPVSNTAGEDKYTQKADKILIGLGGRENIDTVDYCTTRLRVNVHDDSKIDEGQLKASGAHGVVKPGKNNVQVVVGTEVEHVAEEMKRML</sequence>
<evidence type="ECO:0000313" key="16">
    <source>
        <dbReference type="Proteomes" id="UP000823989"/>
    </source>
</evidence>
<evidence type="ECO:0000259" key="14">
    <source>
        <dbReference type="PROSITE" id="PS51103"/>
    </source>
</evidence>
<keyword evidence="3" id="KW-1003">Cell membrane</keyword>
<dbReference type="GO" id="GO:0015572">
    <property type="term" value="F:N-acetylglucosamine transmembrane transporter activity"/>
    <property type="evidence" value="ECO:0007669"/>
    <property type="project" value="InterPro"/>
</dbReference>
<dbReference type="GO" id="GO:0019866">
    <property type="term" value="C:organelle inner membrane"/>
    <property type="evidence" value="ECO:0007669"/>
    <property type="project" value="InterPro"/>
</dbReference>
<evidence type="ECO:0000313" key="15">
    <source>
        <dbReference type="EMBL" id="HIW11581.1"/>
    </source>
</evidence>
<feature type="transmembrane region" description="Helical" evidence="12">
    <location>
        <begin position="298"/>
        <end position="322"/>
    </location>
</feature>
<dbReference type="InterPro" id="IPR036878">
    <property type="entry name" value="Glu_permease_IIB"/>
</dbReference>
<feature type="transmembrane region" description="Helical" evidence="12">
    <location>
        <begin position="354"/>
        <end position="374"/>
    </location>
</feature>
<evidence type="ECO:0000256" key="12">
    <source>
        <dbReference type="SAM" id="Phobius"/>
    </source>
</evidence>
<feature type="transmembrane region" description="Helical" evidence="12">
    <location>
        <begin position="245"/>
        <end position="263"/>
    </location>
</feature>
<dbReference type="EMBL" id="DXHR01000001">
    <property type="protein sequence ID" value="HIW11581.1"/>
    <property type="molecule type" value="Genomic_DNA"/>
</dbReference>
<keyword evidence="9 12" id="KW-1133">Transmembrane helix</keyword>
<feature type="transmembrane region" description="Helical" evidence="12">
    <location>
        <begin position="275"/>
        <end position="292"/>
    </location>
</feature>
<dbReference type="PANTHER" id="PTHR30009">
    <property type="entry name" value="CYTOCHROME C-TYPE SYNTHESIS PROTEIN AND PTS TRANSMEMBRANE COMPONENT"/>
    <property type="match status" value="1"/>
</dbReference>
<name>A0A9D1TYN8_9STAP</name>
<dbReference type="PANTHER" id="PTHR30009:SF4">
    <property type="entry name" value="PTS SYSTEM N-ACETYLGLUCOSAMINE-SPECIFIC EIICBA COMPONENT"/>
    <property type="match status" value="1"/>
</dbReference>
<dbReference type="InterPro" id="IPR003352">
    <property type="entry name" value="PTS_EIIC"/>
</dbReference>
<evidence type="ECO:0000256" key="6">
    <source>
        <dbReference type="ARBA" id="ARBA00022683"/>
    </source>
</evidence>
<dbReference type="GO" id="GO:0015764">
    <property type="term" value="P:N-acetylglucosamine transport"/>
    <property type="evidence" value="ECO:0007669"/>
    <property type="project" value="TreeGrafter"/>
</dbReference>
<dbReference type="Pfam" id="PF02378">
    <property type="entry name" value="PTS_EIIC"/>
    <property type="match status" value="1"/>
</dbReference>
<comment type="caution">
    <text evidence="15">The sequence shown here is derived from an EMBL/GenBank/DDBJ whole genome shotgun (WGS) entry which is preliminary data.</text>
</comment>
<comment type="subcellular location">
    <subcellularLocation>
        <location evidence="1">Cell membrane</location>
        <topology evidence="1">Multi-pass membrane protein</topology>
    </subcellularLocation>
</comment>
<protein>
    <submittedName>
        <fullName evidence="15">N-acetylglucosamine-specific PTS transporter subunit IIBC</fullName>
        <ecNumber evidence="15">2.7.1.193</ecNumber>
    </submittedName>
</protein>
<dbReference type="PROSITE" id="PS51103">
    <property type="entry name" value="PTS_EIIC_TYPE_1"/>
    <property type="match status" value="1"/>
</dbReference>
<dbReference type="CDD" id="cd00212">
    <property type="entry name" value="PTS_IIB_glc"/>
    <property type="match status" value="1"/>
</dbReference>
<keyword evidence="8" id="KW-0418">Kinase</keyword>